<feature type="domain" description="YprB ribonuclease H-like" evidence="1">
    <location>
        <begin position="53"/>
        <end position="201"/>
    </location>
</feature>
<dbReference type="Pfam" id="PF13482">
    <property type="entry name" value="RNase_H_2"/>
    <property type="match status" value="1"/>
</dbReference>
<evidence type="ECO:0000313" key="2">
    <source>
        <dbReference type="EMBL" id="QWG13407.1"/>
    </source>
</evidence>
<dbReference type="EMBL" id="CP076134">
    <property type="protein sequence ID" value="QWG13407.1"/>
    <property type="molecule type" value="Genomic_DNA"/>
</dbReference>
<dbReference type="RefSeq" id="WP_215622126.1">
    <property type="nucleotide sequence ID" value="NZ_CP076134.1"/>
</dbReference>
<dbReference type="Proteomes" id="UP000680839">
    <property type="component" value="Chromosome"/>
</dbReference>
<name>A0A975RMA3_9BRAD</name>
<accession>A0A975RMA3</accession>
<organism evidence="2 3">
    <name type="scientific">Bradyrhizobium sediminis</name>
    <dbReference type="NCBI Taxonomy" id="2840469"/>
    <lineage>
        <taxon>Bacteria</taxon>
        <taxon>Pseudomonadati</taxon>
        <taxon>Pseudomonadota</taxon>
        <taxon>Alphaproteobacteria</taxon>
        <taxon>Hyphomicrobiales</taxon>
        <taxon>Nitrobacteraceae</taxon>
        <taxon>Bradyrhizobium</taxon>
    </lineage>
</organism>
<dbReference type="Gene3D" id="3.40.50.300">
    <property type="entry name" value="P-loop containing nucleotide triphosphate hydrolases"/>
    <property type="match status" value="1"/>
</dbReference>
<dbReference type="InterPro" id="IPR038720">
    <property type="entry name" value="YprB_RNase_H-like_dom"/>
</dbReference>
<dbReference type="SUPFAM" id="SSF53098">
    <property type="entry name" value="Ribonuclease H-like"/>
    <property type="match status" value="1"/>
</dbReference>
<reference evidence="2" key="1">
    <citation type="submission" date="2021-06" db="EMBL/GenBank/DDBJ databases">
        <title>Bradyrhizobium sp. S2-20-1 Genome sequencing.</title>
        <authorList>
            <person name="Jin L."/>
        </authorList>
    </citation>
    <scope>NUCLEOTIDE SEQUENCE</scope>
    <source>
        <strain evidence="2">S2-20-1</strain>
    </source>
</reference>
<dbReference type="InterPro" id="IPR012337">
    <property type="entry name" value="RNaseH-like_sf"/>
</dbReference>
<dbReference type="AlphaFoldDB" id="A0A975RMA3"/>
<evidence type="ECO:0000259" key="1">
    <source>
        <dbReference type="Pfam" id="PF13482"/>
    </source>
</evidence>
<sequence length="649" mass="71824">MGQSVLALNEVSSELSGEARGLAHPRKKGIKGRTSRLLDGQLTPSLADPSRVIFLDVETTGLSWFYDELTLVGWACNGAYKVCLRGDDPQPLIRALSSAQTLVTFNGTLFDLKFIRKSFGEIALPPLHIDLRYLSRRVGLVGGQKSIERELGISARTGVEKIDGAAAVMLWHAYSRGDVQALQTLIDYNRRDVLAMCGILDSVLDRLDIHPDLLLSYPRFAETASISLSAPLAAIAPERRNLERPLHSFEKLFKGTAAERAKIVGIDLTGSERRASGFCLLEGSNAETSLVHSDQEMIDRVMLARPHLVSIDSPLSLPFGRTSVRDDDTGRVEFGIMRKSERELKRRGINVYPCLLPSMQALTQRGMLLADRLRLAGIPVIESYPGAAQDIMGIPRKGASEKYLKQGLSEFGIHGSFEENDVSHDELDAITSAVVGSFFLSGRFEALRGPSEGALIIPDLKSDGPVGMVVGISGRISAGKTSTARFLEKRGFAYTRYSLVIDDEITARGEIPNRASRQRVGNEIHKTRGQRWLSEKALERVDGQEFIVIDGLRFPEDHTYLLERYGPKFVHLHIAANTQTRATRYYKIEGGGLPFEVVDRQPVESNIDDLSRLASNTIENDSSIEELERLVIEYVETLKHGHLCKCRSQ</sequence>
<gene>
    <name evidence="2" type="ORF">KMZ29_01250</name>
</gene>
<dbReference type="InterPro" id="IPR027417">
    <property type="entry name" value="P-loop_NTPase"/>
</dbReference>
<protein>
    <submittedName>
        <fullName evidence="2">Ribonuclease H-like domain-containing protein</fullName>
    </submittedName>
</protein>
<evidence type="ECO:0000313" key="3">
    <source>
        <dbReference type="Proteomes" id="UP000680839"/>
    </source>
</evidence>
<proteinExistence type="predicted"/>
<dbReference type="PANTHER" id="PTHR38462:SF1">
    <property type="entry name" value="YPRB RIBONUCLEASE H-LIKE DOMAIN-CONTAINING PROTEIN"/>
    <property type="match status" value="1"/>
</dbReference>
<dbReference type="PANTHER" id="PTHR38462">
    <property type="entry name" value="EXONUCLEASE-LIKE PROTEIN"/>
    <property type="match status" value="1"/>
</dbReference>
<dbReference type="SUPFAM" id="SSF52540">
    <property type="entry name" value="P-loop containing nucleoside triphosphate hydrolases"/>
    <property type="match status" value="1"/>
</dbReference>